<evidence type="ECO:0000313" key="8">
    <source>
        <dbReference type="Proteomes" id="UP000028868"/>
    </source>
</evidence>
<dbReference type="Pfam" id="PF02616">
    <property type="entry name" value="SMC_ScpA"/>
    <property type="match status" value="1"/>
</dbReference>
<dbReference type="Gene3D" id="6.10.250.2410">
    <property type="match status" value="1"/>
</dbReference>
<dbReference type="AlphaFoldDB" id="A0A024P1H9"/>
<reference evidence="7 8" key="2">
    <citation type="submission" date="2014-05" db="EMBL/GenBank/DDBJ databases">
        <title>Draft genome sequence of Halobacillus karajensis HK-03.</title>
        <authorList>
            <person name="Khelaifia S."/>
            <person name="Croce O."/>
            <person name="Lagier J.C."/>
            <person name="Raoult D."/>
        </authorList>
    </citation>
    <scope>NUCLEOTIDE SEQUENCE [LARGE SCALE GENOMIC DNA]</scope>
    <source>
        <strain evidence="7 8">HD-03</strain>
    </source>
</reference>
<keyword evidence="3 5" id="KW-0131">Cell cycle</keyword>
<evidence type="ECO:0000256" key="6">
    <source>
        <dbReference type="SAM" id="Coils"/>
    </source>
</evidence>
<dbReference type="Gene3D" id="1.10.10.580">
    <property type="entry name" value="Structural maintenance of chromosome 1. Chain E"/>
    <property type="match status" value="1"/>
</dbReference>
<evidence type="ECO:0000256" key="2">
    <source>
        <dbReference type="ARBA" id="ARBA00022829"/>
    </source>
</evidence>
<proteinExistence type="inferred from homology"/>
<dbReference type="RefSeq" id="WP_035504808.1">
    <property type="nucleotide sequence ID" value="NZ_CCDH010000002.1"/>
</dbReference>
<evidence type="ECO:0000313" key="7">
    <source>
        <dbReference type="EMBL" id="CDQ21908.1"/>
    </source>
</evidence>
<keyword evidence="2 5" id="KW-0159">Chromosome partition</keyword>
<accession>A0A024P1H9</accession>
<dbReference type="GO" id="GO:0051301">
    <property type="term" value="P:cell division"/>
    <property type="evidence" value="ECO:0007669"/>
    <property type="project" value="UniProtKB-KW"/>
</dbReference>
<comment type="similarity">
    <text evidence="5">Belongs to the ScpA family.</text>
</comment>
<evidence type="ECO:0000256" key="4">
    <source>
        <dbReference type="ARBA" id="ARBA00044777"/>
    </source>
</evidence>
<dbReference type="InterPro" id="IPR003768">
    <property type="entry name" value="ScpA"/>
</dbReference>
<dbReference type="GO" id="GO:0006260">
    <property type="term" value="P:DNA replication"/>
    <property type="evidence" value="ECO:0007669"/>
    <property type="project" value="UniProtKB-UniRule"/>
</dbReference>
<reference evidence="8" key="1">
    <citation type="submission" date="2014-03" db="EMBL/GenBank/DDBJ databases">
        <authorList>
            <person name="Urmite Genomes U."/>
        </authorList>
    </citation>
    <scope>NUCLEOTIDE SEQUENCE [LARGE SCALE GENOMIC DNA]</scope>
    <source>
        <strain evidence="8">HD-03</strain>
    </source>
</reference>
<dbReference type="PANTHER" id="PTHR33969:SF2">
    <property type="entry name" value="SEGREGATION AND CONDENSATION PROTEIN A"/>
    <property type="match status" value="1"/>
</dbReference>
<sequence>MTKSYQVKVEGFEGPLDLLLHLINRYEIDIYDIPVSQITDQYMHYIHTMQELELDLASEYLVMAASLLAIKSQMLLPNQNMEDDFEEGEMEEDPREDLMRRLIEYRKYKQAAEELKEKELDANRIYTRPPLSLEGWDDGEAEVRPGEASIYDMIQAMGKLMKRTKTERPQEVKVRRDEIPIQMRMEEILGKIDVKPDGTPFHQLFEKRTRPHIVVTFIALLELMKSNDIVCVQQQHFDELIVYKMEDAPWS</sequence>
<comment type="subcellular location">
    <subcellularLocation>
        <location evidence="5">Cytoplasm</location>
    </subcellularLocation>
    <text evidence="5">Associated with two foci at the outer edges of the nucleoid region in young cells, and at four foci within both cell halves in older cells.</text>
</comment>
<dbReference type="GO" id="GO:0007059">
    <property type="term" value="P:chromosome segregation"/>
    <property type="evidence" value="ECO:0007669"/>
    <property type="project" value="UniProtKB-UniRule"/>
</dbReference>
<organism evidence="7 8">
    <name type="scientific">Halobacillus karajensis</name>
    <dbReference type="NCBI Taxonomy" id="195088"/>
    <lineage>
        <taxon>Bacteria</taxon>
        <taxon>Bacillati</taxon>
        <taxon>Bacillota</taxon>
        <taxon>Bacilli</taxon>
        <taxon>Bacillales</taxon>
        <taxon>Bacillaceae</taxon>
        <taxon>Halobacillus</taxon>
    </lineage>
</organism>
<dbReference type="NCBIfam" id="NF000995">
    <property type="entry name" value="PRK00104.1-4"/>
    <property type="match status" value="1"/>
</dbReference>
<dbReference type="HAMAP" id="MF_01805">
    <property type="entry name" value="ScpA"/>
    <property type="match status" value="1"/>
</dbReference>
<gene>
    <name evidence="7" type="primary">scpA_1</name>
    <name evidence="5" type="synonym">scpA</name>
    <name evidence="7" type="ORF">BN983_00103</name>
</gene>
<comment type="function">
    <text evidence="5">Participates in chromosomal partition during cell division. May act via the formation of a condensin-like complex containing Smc and ScpB that pull DNA away from mid-cell into both cell halves.</text>
</comment>
<evidence type="ECO:0000256" key="1">
    <source>
        <dbReference type="ARBA" id="ARBA00022618"/>
    </source>
</evidence>
<evidence type="ECO:0000256" key="5">
    <source>
        <dbReference type="HAMAP-Rule" id="MF_01805"/>
    </source>
</evidence>
<dbReference type="Proteomes" id="UP000028868">
    <property type="component" value="Unassembled WGS sequence"/>
</dbReference>
<evidence type="ECO:0000256" key="3">
    <source>
        <dbReference type="ARBA" id="ARBA00023306"/>
    </source>
</evidence>
<dbReference type="GO" id="GO:0005737">
    <property type="term" value="C:cytoplasm"/>
    <property type="evidence" value="ECO:0007669"/>
    <property type="project" value="UniProtKB-SubCell"/>
</dbReference>
<dbReference type="PANTHER" id="PTHR33969">
    <property type="entry name" value="SEGREGATION AND CONDENSATION PROTEIN A"/>
    <property type="match status" value="1"/>
</dbReference>
<comment type="subunit">
    <text evidence="5">Component of a cohesin-like complex composed of ScpA, ScpB and the Smc homodimer, in which ScpA and ScpB bind to the head domain of Smc. The presence of the three proteins is required for the association of the complex with DNA.</text>
</comment>
<comment type="caution">
    <text evidence="7">The sequence shown here is derived from an EMBL/GenBank/DDBJ whole genome shotgun (WGS) entry which is preliminary data.</text>
</comment>
<dbReference type="InterPro" id="IPR023093">
    <property type="entry name" value="ScpA-like_C"/>
</dbReference>
<keyword evidence="1 5" id="KW-0132">Cell division</keyword>
<keyword evidence="6" id="KW-0175">Coiled coil</keyword>
<dbReference type="EMBL" id="CCDI010000001">
    <property type="protein sequence ID" value="CDQ21908.1"/>
    <property type="molecule type" value="Genomic_DNA"/>
</dbReference>
<protein>
    <recommendedName>
        <fullName evidence="4 5">Segregation and condensation protein A</fullName>
    </recommendedName>
</protein>
<keyword evidence="8" id="KW-1185">Reference proteome</keyword>
<name>A0A024P1H9_9BACI</name>
<feature type="coiled-coil region" evidence="6">
    <location>
        <begin position="98"/>
        <end position="128"/>
    </location>
</feature>
<keyword evidence="5" id="KW-0963">Cytoplasm</keyword>